<evidence type="ECO:0000256" key="12">
    <source>
        <dbReference type="ARBA" id="ARBA00030762"/>
    </source>
</evidence>
<dbReference type="SUPFAM" id="SSF51182">
    <property type="entry name" value="RmlC-like cupins"/>
    <property type="match status" value="1"/>
</dbReference>
<dbReference type="GO" id="GO:0008270">
    <property type="term" value="F:zinc ion binding"/>
    <property type="evidence" value="ECO:0007669"/>
    <property type="project" value="InterPro"/>
</dbReference>
<dbReference type="GO" id="GO:0005975">
    <property type="term" value="P:carbohydrate metabolic process"/>
    <property type="evidence" value="ECO:0007669"/>
    <property type="project" value="InterPro"/>
</dbReference>
<evidence type="ECO:0000256" key="3">
    <source>
        <dbReference type="ARBA" id="ARBA00004666"/>
    </source>
</evidence>
<evidence type="ECO:0000256" key="14">
    <source>
        <dbReference type="PIRSR" id="PIRSR001480-2"/>
    </source>
</evidence>
<dbReference type="FunFam" id="2.60.120.10:FF:000030">
    <property type="entry name" value="Mannose-6-phosphate isomerase ManA"/>
    <property type="match status" value="1"/>
</dbReference>
<dbReference type="Pfam" id="PF20512">
    <property type="entry name" value="PMI_typeI_hel"/>
    <property type="match status" value="1"/>
</dbReference>
<dbReference type="InterPro" id="IPR014710">
    <property type="entry name" value="RmlC-like_jellyroll"/>
</dbReference>
<dbReference type="InterPro" id="IPR046457">
    <property type="entry name" value="PMI_typeI_cat"/>
</dbReference>
<evidence type="ECO:0000259" key="16">
    <source>
        <dbReference type="Pfam" id="PF20511"/>
    </source>
</evidence>
<dbReference type="PANTHER" id="PTHR10309:SF0">
    <property type="entry name" value="MANNOSE-6-PHOSPHATE ISOMERASE"/>
    <property type="match status" value="1"/>
</dbReference>
<dbReference type="InterPro" id="IPR001250">
    <property type="entry name" value="Man6P_Isoase-1"/>
</dbReference>
<evidence type="ECO:0000256" key="11">
    <source>
        <dbReference type="ARBA" id="ARBA00029741"/>
    </source>
</evidence>
<dbReference type="Proteomes" id="UP000677054">
    <property type="component" value="Unassembled WGS sequence"/>
</dbReference>
<evidence type="ECO:0000256" key="7">
    <source>
        <dbReference type="ARBA" id="ARBA00022490"/>
    </source>
</evidence>
<evidence type="ECO:0000256" key="8">
    <source>
        <dbReference type="ARBA" id="ARBA00022723"/>
    </source>
</evidence>
<dbReference type="GO" id="GO:0004476">
    <property type="term" value="F:mannose-6-phosphate isomerase activity"/>
    <property type="evidence" value="ECO:0007669"/>
    <property type="project" value="UniProtKB-EC"/>
</dbReference>
<comment type="subcellular location">
    <subcellularLocation>
        <location evidence="2">Cytoplasm</location>
    </subcellularLocation>
</comment>
<dbReference type="InterPro" id="IPR018050">
    <property type="entry name" value="Pmannose_isomerase-type1_CS"/>
</dbReference>
<evidence type="ECO:0000256" key="13">
    <source>
        <dbReference type="PIRSR" id="PIRSR001480-1"/>
    </source>
</evidence>
<keyword evidence="7" id="KW-0963">Cytoplasm</keyword>
<accession>A0A7R8XHZ0</accession>
<dbReference type="Gene3D" id="1.10.441.10">
    <property type="entry name" value="Phosphomannose Isomerase, domain 2"/>
    <property type="match status" value="1"/>
</dbReference>
<evidence type="ECO:0000313" key="18">
    <source>
        <dbReference type="EMBL" id="CAD7248072.1"/>
    </source>
</evidence>
<keyword evidence="8 14" id="KW-0479">Metal-binding</keyword>
<dbReference type="NCBIfam" id="TIGR00218">
    <property type="entry name" value="manA"/>
    <property type="match status" value="1"/>
</dbReference>
<evidence type="ECO:0000256" key="15">
    <source>
        <dbReference type="RuleBase" id="RU004248"/>
    </source>
</evidence>
<evidence type="ECO:0000313" key="19">
    <source>
        <dbReference type="Proteomes" id="UP000677054"/>
    </source>
</evidence>
<evidence type="ECO:0000256" key="10">
    <source>
        <dbReference type="ARBA" id="ARBA00023235"/>
    </source>
</evidence>
<keyword evidence="19" id="KW-1185">Reference proteome</keyword>
<dbReference type="EC" id="5.3.1.8" evidence="5"/>
<comment type="catalytic activity">
    <reaction evidence="1">
        <text>D-mannose 6-phosphate = D-fructose 6-phosphate</text>
        <dbReference type="Rhea" id="RHEA:12356"/>
        <dbReference type="ChEBI" id="CHEBI:58735"/>
        <dbReference type="ChEBI" id="CHEBI:61527"/>
        <dbReference type="EC" id="5.3.1.8"/>
    </reaction>
</comment>
<comment type="pathway">
    <text evidence="3 15">Nucleotide-sugar biosynthesis; GDP-alpha-D-mannose biosynthesis; alpha-D-mannose 1-phosphate from D-fructose 6-phosphate: step 1/2.</text>
</comment>
<dbReference type="Pfam" id="PF20511">
    <property type="entry name" value="PMI_typeI_cat"/>
    <property type="match status" value="1"/>
</dbReference>
<dbReference type="Gene3D" id="2.60.120.10">
    <property type="entry name" value="Jelly Rolls"/>
    <property type="match status" value="2"/>
</dbReference>
<dbReference type="InterPro" id="IPR011051">
    <property type="entry name" value="RmlC_Cupin_sf"/>
</dbReference>
<dbReference type="InterPro" id="IPR016305">
    <property type="entry name" value="Mannose-6-P_Isomerase"/>
</dbReference>
<dbReference type="UniPathway" id="UPA00126">
    <property type="reaction ID" value="UER00423"/>
</dbReference>
<feature type="binding site" evidence="14">
    <location>
        <position position="289"/>
    </location>
    <ligand>
        <name>Zn(2+)</name>
        <dbReference type="ChEBI" id="CHEBI:29105"/>
    </ligand>
</feature>
<feature type="binding site" evidence="14">
    <location>
        <position position="102"/>
    </location>
    <ligand>
        <name>Zn(2+)</name>
        <dbReference type="ChEBI" id="CHEBI:29105"/>
    </ligand>
</feature>
<evidence type="ECO:0000256" key="5">
    <source>
        <dbReference type="ARBA" id="ARBA00011956"/>
    </source>
</evidence>
<evidence type="ECO:0000259" key="17">
    <source>
        <dbReference type="Pfam" id="PF20512"/>
    </source>
</evidence>
<dbReference type="AlphaFoldDB" id="A0A7R8XHZ0"/>
<dbReference type="PRINTS" id="PR00714">
    <property type="entry name" value="MAN6PISMRASE"/>
</dbReference>
<feature type="active site" evidence="13">
    <location>
        <position position="308"/>
    </location>
</feature>
<feature type="binding site" evidence="14">
    <location>
        <position position="104"/>
    </location>
    <ligand>
        <name>Zn(2+)</name>
        <dbReference type="ChEBI" id="CHEBI:29105"/>
    </ligand>
</feature>
<dbReference type="EMBL" id="CAJPEV010001695">
    <property type="protein sequence ID" value="CAG0893905.1"/>
    <property type="molecule type" value="Genomic_DNA"/>
</dbReference>
<reference evidence="18" key="1">
    <citation type="submission" date="2020-11" db="EMBL/GenBank/DDBJ databases">
        <authorList>
            <person name="Tran Van P."/>
        </authorList>
    </citation>
    <scope>NUCLEOTIDE SEQUENCE</scope>
</reference>
<dbReference type="InterPro" id="IPR046458">
    <property type="entry name" value="PMI_typeI_hel"/>
</dbReference>
<dbReference type="EMBL" id="LR901212">
    <property type="protein sequence ID" value="CAD7248072.1"/>
    <property type="molecule type" value="Genomic_DNA"/>
</dbReference>
<dbReference type="CDD" id="cd07011">
    <property type="entry name" value="cupin_PMI_type_I_N"/>
    <property type="match status" value="1"/>
</dbReference>
<name>A0A7R8XHZ0_9CRUS</name>
<dbReference type="OrthoDB" id="6605218at2759"/>
<feature type="domain" description="Phosphomannose isomerase type I catalytic" evidence="16">
    <location>
        <begin position="2"/>
        <end position="146"/>
    </location>
</feature>
<evidence type="ECO:0000256" key="6">
    <source>
        <dbReference type="ARBA" id="ARBA00018236"/>
    </source>
</evidence>
<dbReference type="GO" id="GO:0005829">
    <property type="term" value="C:cytosol"/>
    <property type="evidence" value="ECO:0007669"/>
    <property type="project" value="TreeGrafter"/>
</dbReference>
<dbReference type="PROSITE" id="PS00966">
    <property type="entry name" value="PMI_I_2"/>
    <property type="match status" value="1"/>
</dbReference>
<evidence type="ECO:0000256" key="2">
    <source>
        <dbReference type="ARBA" id="ARBA00004496"/>
    </source>
</evidence>
<evidence type="ECO:0000256" key="9">
    <source>
        <dbReference type="ARBA" id="ARBA00022833"/>
    </source>
</evidence>
<evidence type="ECO:0000256" key="4">
    <source>
        <dbReference type="ARBA" id="ARBA00010772"/>
    </source>
</evidence>
<feature type="binding site" evidence="14">
    <location>
        <position position="129"/>
    </location>
    <ligand>
        <name>Zn(2+)</name>
        <dbReference type="ChEBI" id="CHEBI:29105"/>
    </ligand>
</feature>
<dbReference type="PIRSF" id="PIRSF001480">
    <property type="entry name" value="Mannose-6-phosphate_isomerase"/>
    <property type="match status" value="1"/>
</dbReference>
<comment type="similarity">
    <text evidence="4">Belongs to the mannose-6-phosphate isomerase type 1 family.</text>
</comment>
<dbReference type="PROSITE" id="PS00965">
    <property type="entry name" value="PMI_I_1"/>
    <property type="match status" value="1"/>
</dbReference>
<feature type="domain" description="Phosphomannose isomerase type I helical insertion" evidence="17">
    <location>
        <begin position="204"/>
        <end position="270"/>
    </location>
</feature>
<dbReference type="PANTHER" id="PTHR10309">
    <property type="entry name" value="MANNOSE-6-PHOSPHATE ISOMERASE"/>
    <property type="match status" value="1"/>
</dbReference>
<gene>
    <name evidence="18" type="ORF">DSTB1V02_LOCUS7895</name>
</gene>
<dbReference type="GO" id="GO:0009298">
    <property type="term" value="P:GDP-mannose biosynthetic process"/>
    <property type="evidence" value="ECO:0007669"/>
    <property type="project" value="UniProtKB-UniPathway"/>
</dbReference>
<evidence type="ECO:0000256" key="1">
    <source>
        <dbReference type="ARBA" id="ARBA00000757"/>
    </source>
</evidence>
<keyword evidence="9 14" id="KW-0862">Zinc</keyword>
<organism evidence="18">
    <name type="scientific">Darwinula stevensoni</name>
    <dbReference type="NCBI Taxonomy" id="69355"/>
    <lineage>
        <taxon>Eukaryota</taxon>
        <taxon>Metazoa</taxon>
        <taxon>Ecdysozoa</taxon>
        <taxon>Arthropoda</taxon>
        <taxon>Crustacea</taxon>
        <taxon>Oligostraca</taxon>
        <taxon>Ostracoda</taxon>
        <taxon>Podocopa</taxon>
        <taxon>Podocopida</taxon>
        <taxon>Darwinulocopina</taxon>
        <taxon>Darwinuloidea</taxon>
        <taxon>Darwinulidae</taxon>
        <taxon>Darwinula</taxon>
    </lineage>
</organism>
<keyword evidence="10" id="KW-0413">Isomerase</keyword>
<proteinExistence type="inferred from homology"/>
<sequence length="459" mass="50582">MELKCAVQTYAWGMIGSSSAVARLAASGKHVVHVDEETPYAELWMGCHPNGPSRLAKTEQLLSEYIEKHPQVLGEQVEKTFGEKDLPFLLKVLSVNKALSIQVHPDKAAAEKLHASRPDLYKDPNHKPEMAVALTPFSALCGFRPLSEIQDCLQSEHHLRISSHWDQREMQEVFLSCLKPPYPSPTFMPFSWLPELGSVIGEVENEASLERVFRTLMTQEENVISSILTAIQERIQAASPEERIQLRGDLFKELSLEFPGDIGILSSYFLNHILLQPGEALFLGANVPHAYLKGDCVECMACSDNVVRAGLTPKFKDVDTLLSMLDYTFSSVDGCRFIPSHDPSTEGLLYSPPVQDFCVRSFVVSPGSACNVNLPFFFYLPEASDQTTMMCSVCESPFCMKGIPSGSILLVIEGKGCTDSQKSLGPGKAFFLPAGTDLVIQSIDESPLRIISTAANISF</sequence>
<comment type="cofactor">
    <cofactor evidence="14">
        <name>Zn(2+)</name>
        <dbReference type="ChEBI" id="CHEBI:29105"/>
    </cofactor>
    <text evidence="14">Binds 1 zinc ion per subunit.</text>
</comment>
<protein>
    <recommendedName>
        <fullName evidence="6">Mannose-6-phosphate isomerase</fullName>
        <ecNumber evidence="5">5.3.1.8</ecNumber>
    </recommendedName>
    <alternativeName>
        <fullName evidence="11">Phosphohexomutase</fullName>
    </alternativeName>
    <alternativeName>
        <fullName evidence="12">Phosphomannose isomerase</fullName>
    </alternativeName>
</protein>